<dbReference type="AlphaFoldDB" id="A0A0M0JG33"/>
<feature type="coiled-coil region" evidence="1">
    <location>
        <begin position="5"/>
        <end position="32"/>
    </location>
</feature>
<dbReference type="PANTHER" id="PTHR42103:SF2">
    <property type="entry name" value="AB HYDROLASE-1 DOMAIN-CONTAINING PROTEIN"/>
    <property type="match status" value="1"/>
</dbReference>
<sequence length="312" mass="34031">MNAAILSLQAQLERERQERQEAEIKRLQYEREHMLRMIMMGRASFDGEESVRFTADSHQCCGSTVHGRLADRATRLAVIVCHPWGPLGGSMHDPTVVSIVSLMTEAGLTTLRFSFRSGIGRGHSSAADLRAACAMLRSLDTPPEALLLVGYSYGSLVVADVAPTLPDVAAFAMVAPPFGFERALFLGRSVSASAQQSAKPKLACIGSDDQFCSPELFDAFSKSLRPPCTSHCVRGETLPCNDHDHECGHAHREMVDHFSLRMHLDPILRAWLEHTFGCPFEQLAACDGVPVRGDKGLRSVPEGELSDASVVD</sequence>
<dbReference type="GO" id="GO:0016787">
    <property type="term" value="F:hydrolase activity"/>
    <property type="evidence" value="ECO:0007669"/>
    <property type="project" value="UniProtKB-KW"/>
</dbReference>
<evidence type="ECO:0000313" key="2">
    <source>
        <dbReference type="EMBL" id="KOO25415.1"/>
    </source>
</evidence>
<dbReference type="OrthoDB" id="10260961at2759"/>
<accession>A0A0M0JG33</accession>
<protein>
    <submittedName>
        <fullName evidence="2">Alpha beta family hydrolase</fullName>
    </submittedName>
</protein>
<dbReference type="PANTHER" id="PTHR42103">
    <property type="entry name" value="ALPHA/BETA-HYDROLASES SUPERFAMILY PROTEIN"/>
    <property type="match status" value="1"/>
</dbReference>
<dbReference type="EMBL" id="JWZX01002977">
    <property type="protein sequence ID" value="KOO25415.1"/>
    <property type="molecule type" value="Genomic_DNA"/>
</dbReference>
<evidence type="ECO:0000256" key="1">
    <source>
        <dbReference type="SAM" id="Coils"/>
    </source>
</evidence>
<reference evidence="3" key="1">
    <citation type="journal article" date="2015" name="PLoS Genet.">
        <title>Genome Sequence and Transcriptome Analyses of Chrysochromulina tobin: Metabolic Tools for Enhanced Algal Fitness in the Prominent Order Prymnesiales (Haptophyceae).</title>
        <authorList>
            <person name="Hovde B.T."/>
            <person name="Deodato C.R."/>
            <person name="Hunsperger H.M."/>
            <person name="Ryken S.A."/>
            <person name="Yost W."/>
            <person name="Jha R.K."/>
            <person name="Patterson J."/>
            <person name="Monnat R.J. Jr."/>
            <person name="Barlow S.B."/>
            <person name="Starkenburg S.R."/>
            <person name="Cattolico R.A."/>
        </authorList>
    </citation>
    <scope>NUCLEOTIDE SEQUENCE</scope>
    <source>
        <strain evidence="3">CCMP291</strain>
    </source>
</reference>
<gene>
    <name evidence="2" type="ORF">Ctob_004030</name>
</gene>
<proteinExistence type="predicted"/>
<keyword evidence="1" id="KW-0175">Coiled coil</keyword>
<dbReference type="Gene3D" id="3.40.50.1820">
    <property type="entry name" value="alpha/beta hydrolase"/>
    <property type="match status" value="1"/>
</dbReference>
<keyword evidence="3" id="KW-1185">Reference proteome</keyword>
<dbReference type="InterPro" id="IPR029058">
    <property type="entry name" value="AB_hydrolase_fold"/>
</dbReference>
<comment type="caution">
    <text evidence="2">The sequence shown here is derived from an EMBL/GenBank/DDBJ whole genome shotgun (WGS) entry which is preliminary data.</text>
</comment>
<keyword evidence="2" id="KW-0378">Hydrolase</keyword>
<dbReference type="SUPFAM" id="SSF53474">
    <property type="entry name" value="alpha/beta-Hydrolases"/>
    <property type="match status" value="1"/>
</dbReference>
<evidence type="ECO:0000313" key="3">
    <source>
        <dbReference type="Proteomes" id="UP000037460"/>
    </source>
</evidence>
<name>A0A0M0JG33_9EUKA</name>
<organism evidence="2 3">
    <name type="scientific">Chrysochromulina tobinii</name>
    <dbReference type="NCBI Taxonomy" id="1460289"/>
    <lineage>
        <taxon>Eukaryota</taxon>
        <taxon>Haptista</taxon>
        <taxon>Haptophyta</taxon>
        <taxon>Prymnesiophyceae</taxon>
        <taxon>Prymnesiales</taxon>
        <taxon>Chrysochromulinaceae</taxon>
        <taxon>Chrysochromulina</taxon>
    </lineage>
</organism>
<dbReference type="Proteomes" id="UP000037460">
    <property type="component" value="Unassembled WGS sequence"/>
</dbReference>